<proteinExistence type="predicted"/>
<reference evidence="2 3" key="1">
    <citation type="journal article" date="2005" name="PLoS Biol.">
        <title>The genomes of Oryza sativa: a history of duplications.</title>
        <authorList>
            <person name="Yu J."/>
            <person name="Wang J."/>
            <person name="Lin W."/>
            <person name="Li S."/>
            <person name="Li H."/>
            <person name="Zhou J."/>
            <person name="Ni P."/>
            <person name="Dong W."/>
            <person name="Hu S."/>
            <person name="Zeng C."/>
            <person name="Zhang J."/>
            <person name="Zhang Y."/>
            <person name="Li R."/>
            <person name="Xu Z."/>
            <person name="Li S."/>
            <person name="Li X."/>
            <person name="Zheng H."/>
            <person name="Cong L."/>
            <person name="Lin L."/>
            <person name="Yin J."/>
            <person name="Geng J."/>
            <person name="Li G."/>
            <person name="Shi J."/>
            <person name="Liu J."/>
            <person name="Lv H."/>
            <person name="Li J."/>
            <person name="Wang J."/>
            <person name="Deng Y."/>
            <person name="Ran L."/>
            <person name="Shi X."/>
            <person name="Wang X."/>
            <person name="Wu Q."/>
            <person name="Li C."/>
            <person name="Ren X."/>
            <person name="Wang J."/>
            <person name="Wang X."/>
            <person name="Li D."/>
            <person name="Liu D."/>
            <person name="Zhang X."/>
            <person name="Ji Z."/>
            <person name="Zhao W."/>
            <person name="Sun Y."/>
            <person name="Zhang Z."/>
            <person name="Bao J."/>
            <person name="Han Y."/>
            <person name="Dong L."/>
            <person name="Ji J."/>
            <person name="Chen P."/>
            <person name="Wu S."/>
            <person name="Liu J."/>
            <person name="Xiao Y."/>
            <person name="Bu D."/>
            <person name="Tan J."/>
            <person name="Yang L."/>
            <person name="Ye C."/>
            <person name="Zhang J."/>
            <person name="Xu J."/>
            <person name="Zhou Y."/>
            <person name="Yu Y."/>
            <person name="Zhang B."/>
            <person name="Zhuang S."/>
            <person name="Wei H."/>
            <person name="Liu B."/>
            <person name="Lei M."/>
            <person name="Yu H."/>
            <person name="Li Y."/>
            <person name="Xu H."/>
            <person name="Wei S."/>
            <person name="He X."/>
            <person name="Fang L."/>
            <person name="Zhang Z."/>
            <person name="Zhang Y."/>
            <person name="Huang X."/>
            <person name="Su Z."/>
            <person name="Tong W."/>
            <person name="Li J."/>
            <person name="Tong Z."/>
            <person name="Li S."/>
            <person name="Ye J."/>
            <person name="Wang L."/>
            <person name="Fang L."/>
            <person name="Lei T."/>
            <person name="Chen C."/>
            <person name="Chen H."/>
            <person name="Xu Z."/>
            <person name="Li H."/>
            <person name="Huang H."/>
            <person name="Zhang F."/>
            <person name="Xu H."/>
            <person name="Li N."/>
            <person name="Zhao C."/>
            <person name="Li S."/>
            <person name="Dong L."/>
            <person name="Huang Y."/>
            <person name="Li L."/>
            <person name="Xi Y."/>
            <person name="Qi Q."/>
            <person name="Li W."/>
            <person name="Zhang B."/>
            <person name="Hu W."/>
            <person name="Zhang Y."/>
            <person name="Tian X."/>
            <person name="Jiao Y."/>
            <person name="Liang X."/>
            <person name="Jin J."/>
            <person name="Gao L."/>
            <person name="Zheng W."/>
            <person name="Hao B."/>
            <person name="Liu S."/>
            <person name="Wang W."/>
            <person name="Yuan L."/>
            <person name="Cao M."/>
            <person name="McDermott J."/>
            <person name="Samudrala R."/>
            <person name="Wang J."/>
            <person name="Wong G.K."/>
            <person name="Yang H."/>
        </authorList>
    </citation>
    <scope>NUCLEOTIDE SEQUENCE [LARGE SCALE GENOMIC DNA]</scope>
    <source>
        <strain evidence="3">cv. 93-11</strain>
    </source>
</reference>
<name>B8ASC3_ORYSI</name>
<protein>
    <recommendedName>
        <fullName evidence="4">FAR1 domain-containing protein</fullName>
    </recommendedName>
</protein>
<organism evidence="2 3">
    <name type="scientific">Oryza sativa subsp. indica</name>
    <name type="common">Rice</name>
    <dbReference type="NCBI Taxonomy" id="39946"/>
    <lineage>
        <taxon>Eukaryota</taxon>
        <taxon>Viridiplantae</taxon>
        <taxon>Streptophyta</taxon>
        <taxon>Embryophyta</taxon>
        <taxon>Tracheophyta</taxon>
        <taxon>Spermatophyta</taxon>
        <taxon>Magnoliopsida</taxon>
        <taxon>Liliopsida</taxon>
        <taxon>Poales</taxon>
        <taxon>Poaceae</taxon>
        <taxon>BOP clade</taxon>
        <taxon>Oryzoideae</taxon>
        <taxon>Oryzeae</taxon>
        <taxon>Oryzinae</taxon>
        <taxon>Oryza</taxon>
        <taxon>Oryza sativa</taxon>
    </lineage>
</organism>
<sequence>MKFTEPVKGGSMEKKGREAIQEGETIRQQSEESKNDAMQIEGSKRNINMAPGRLAYARSPNIYNLQEGEGSSSKMPHLGCRKIQHVGKNFNSPELSNTIGTIASEVVNYGGQMLYDQFTLLNLDPRQEGQLSYTNLIHQIIHSPTVTIQQQTGGQESFTSLLRTPAFDNSMILTTSRFSPELEEQQDMTYEQHISTTHWSYEEFDQIYNNKYITPFAENTTARIEELYQSKNSHFTTKEGTSNMLQQDSQINTITAIEQVEQHVGQAETTSETKATSAEDNDTINEEDINNYLANEEDSQDNTPVVIDKKHIPCIGKKFRTHEEARSFFNFYAYQVGFSVVITHHYKSTSKKRFGHITKYTYQCYRCYRASDSGSADGICGVRADLLPRSVPIAVPAEEARPRGSFRRYTPYYNVNSI</sequence>
<feature type="compositionally biased region" description="Basic and acidic residues" evidence="1">
    <location>
        <begin position="11"/>
        <end position="20"/>
    </location>
</feature>
<dbReference type="Gramene" id="BGIOSGA016802-TA">
    <property type="protein sequence ID" value="BGIOSGA016802-PA"/>
    <property type="gene ID" value="BGIOSGA016802"/>
</dbReference>
<feature type="region of interest" description="Disordered" evidence="1">
    <location>
        <begin position="1"/>
        <end position="45"/>
    </location>
</feature>
<dbReference type="AlphaFoldDB" id="B8ASC3"/>
<evidence type="ECO:0008006" key="4">
    <source>
        <dbReference type="Google" id="ProtNLM"/>
    </source>
</evidence>
<evidence type="ECO:0000313" key="2">
    <source>
        <dbReference type="EMBL" id="EEC77679.1"/>
    </source>
</evidence>
<keyword evidence="3" id="KW-1185">Reference proteome</keyword>
<dbReference type="EMBL" id="CM000129">
    <property type="protein sequence ID" value="EEC77679.1"/>
    <property type="molecule type" value="Genomic_DNA"/>
</dbReference>
<evidence type="ECO:0000256" key="1">
    <source>
        <dbReference type="SAM" id="MobiDB-lite"/>
    </source>
</evidence>
<gene>
    <name evidence="2" type="ORF">OsI_16729</name>
</gene>
<evidence type="ECO:0000313" key="3">
    <source>
        <dbReference type="Proteomes" id="UP000007015"/>
    </source>
</evidence>
<accession>B8ASC3</accession>
<dbReference type="HOGENOM" id="CLU_657869_0_0_1"/>
<dbReference type="Proteomes" id="UP000007015">
    <property type="component" value="Chromosome 4"/>
</dbReference>